<dbReference type="Proteomes" id="UP001153076">
    <property type="component" value="Unassembled WGS sequence"/>
</dbReference>
<accession>A0A9Q1JY01</accession>
<feature type="region of interest" description="Disordered" evidence="1">
    <location>
        <begin position="65"/>
        <end position="88"/>
    </location>
</feature>
<evidence type="ECO:0000256" key="1">
    <source>
        <dbReference type="SAM" id="MobiDB-lite"/>
    </source>
</evidence>
<dbReference type="EMBL" id="JAKOGI010000575">
    <property type="protein sequence ID" value="KAJ8432902.1"/>
    <property type="molecule type" value="Genomic_DNA"/>
</dbReference>
<keyword evidence="3" id="KW-1185">Reference proteome</keyword>
<feature type="compositionally biased region" description="Polar residues" evidence="1">
    <location>
        <begin position="66"/>
        <end position="81"/>
    </location>
</feature>
<reference evidence="2" key="1">
    <citation type="submission" date="2022-04" db="EMBL/GenBank/DDBJ databases">
        <title>Carnegiea gigantea Genome sequencing and assembly v2.</title>
        <authorList>
            <person name="Copetti D."/>
            <person name="Sanderson M.J."/>
            <person name="Burquez A."/>
            <person name="Wojciechowski M.F."/>
        </authorList>
    </citation>
    <scope>NUCLEOTIDE SEQUENCE</scope>
    <source>
        <strain evidence="2">SGP5-SGP5p</strain>
        <tissue evidence="2">Aerial part</tissue>
    </source>
</reference>
<name>A0A9Q1JY01_9CARY</name>
<dbReference type="AlphaFoldDB" id="A0A9Q1JY01"/>
<proteinExistence type="predicted"/>
<evidence type="ECO:0000313" key="3">
    <source>
        <dbReference type="Proteomes" id="UP001153076"/>
    </source>
</evidence>
<gene>
    <name evidence="2" type="ORF">Cgig2_014489</name>
</gene>
<comment type="caution">
    <text evidence="2">The sequence shown here is derived from an EMBL/GenBank/DDBJ whole genome shotgun (WGS) entry which is preliminary data.</text>
</comment>
<sequence>MPGSLSLNVTSRNGKFPKVDAKYWGVGTSSLSKLHSLIEKPSKMDNPTLQKTKLGHARIMVEATEVSGSQRQTTEISGSQREASEQLRVAQESLWATDRGLAHGPSVEPTGSTQDEANTKVNAPDYGPHWAVRVKTGNAAACSQLLLETTLGPQLKLSPNAGRQIIIAKHFTNMGQSQKRLQLT</sequence>
<protein>
    <submittedName>
        <fullName evidence="2">Uncharacterized protein</fullName>
    </submittedName>
</protein>
<organism evidence="2 3">
    <name type="scientific">Carnegiea gigantea</name>
    <dbReference type="NCBI Taxonomy" id="171969"/>
    <lineage>
        <taxon>Eukaryota</taxon>
        <taxon>Viridiplantae</taxon>
        <taxon>Streptophyta</taxon>
        <taxon>Embryophyta</taxon>
        <taxon>Tracheophyta</taxon>
        <taxon>Spermatophyta</taxon>
        <taxon>Magnoliopsida</taxon>
        <taxon>eudicotyledons</taxon>
        <taxon>Gunneridae</taxon>
        <taxon>Pentapetalae</taxon>
        <taxon>Caryophyllales</taxon>
        <taxon>Cactineae</taxon>
        <taxon>Cactaceae</taxon>
        <taxon>Cactoideae</taxon>
        <taxon>Echinocereeae</taxon>
        <taxon>Carnegiea</taxon>
    </lineage>
</organism>
<evidence type="ECO:0000313" key="2">
    <source>
        <dbReference type="EMBL" id="KAJ8432902.1"/>
    </source>
</evidence>